<keyword evidence="1" id="KW-0732">Signal</keyword>
<feature type="chain" id="PRO_5045879929" evidence="1">
    <location>
        <begin position="19"/>
        <end position="321"/>
    </location>
</feature>
<name>A0ABT6FWL3_9FLAO</name>
<dbReference type="Proteomes" id="UP001153642">
    <property type="component" value="Unassembled WGS sequence"/>
</dbReference>
<protein>
    <submittedName>
        <fullName evidence="2">Type IX secretion system membrane protein PorP/SprF</fullName>
    </submittedName>
</protein>
<dbReference type="InterPro" id="IPR019861">
    <property type="entry name" value="PorP/SprF_Bacteroidetes"/>
</dbReference>
<feature type="signal peptide" evidence="1">
    <location>
        <begin position="1"/>
        <end position="18"/>
    </location>
</feature>
<organism evidence="2 3">
    <name type="scientific">Galbibacter pacificus</name>
    <dbReference type="NCBI Taxonomy" id="2996052"/>
    <lineage>
        <taxon>Bacteria</taxon>
        <taxon>Pseudomonadati</taxon>
        <taxon>Bacteroidota</taxon>
        <taxon>Flavobacteriia</taxon>
        <taxon>Flavobacteriales</taxon>
        <taxon>Flavobacteriaceae</taxon>
        <taxon>Galbibacter</taxon>
    </lineage>
</organism>
<dbReference type="NCBIfam" id="TIGR03519">
    <property type="entry name" value="T9SS_PorP_fam"/>
    <property type="match status" value="1"/>
</dbReference>
<dbReference type="RefSeq" id="WP_277901379.1">
    <property type="nucleotide sequence ID" value="NZ_JAPMUA010000008.1"/>
</dbReference>
<reference evidence="2" key="1">
    <citation type="submission" date="2022-11" db="EMBL/GenBank/DDBJ databases">
        <title>High-quality draft genome sequence of Galbibacter sp. strain CMA-7.</title>
        <authorList>
            <person name="Wei L."/>
            <person name="Dong C."/>
            <person name="Shao Z."/>
        </authorList>
    </citation>
    <scope>NUCLEOTIDE SEQUENCE</scope>
    <source>
        <strain evidence="2">CMA-7</strain>
    </source>
</reference>
<dbReference type="EMBL" id="JAPMUA010000008">
    <property type="protein sequence ID" value="MDG3587648.1"/>
    <property type="molecule type" value="Genomic_DNA"/>
</dbReference>
<keyword evidence="3" id="KW-1185">Reference proteome</keyword>
<evidence type="ECO:0000313" key="2">
    <source>
        <dbReference type="EMBL" id="MDG3587648.1"/>
    </source>
</evidence>
<dbReference type="Pfam" id="PF11751">
    <property type="entry name" value="PorP_SprF"/>
    <property type="match status" value="1"/>
</dbReference>
<gene>
    <name evidence="2" type="ORF">OSR52_17450</name>
</gene>
<sequence>MRKYLFIIAITVGLSAKAQELTLPTFTQYLADNEFVISPVYAGIGDYVKIRANALTQWVGIEDAPDTQTLVGDVRLGQKSGVGALFYNDRNGNTRQIGARLSFAHHLTLDDAKDRFLSFGISYNVNSFRLDINNFDTDGDGVPDTGDPSITDNRSTTNHNFDVGVLFRSGGFYASFNASNILNKDLNVFAINEPNTLRNYYVYTGYRYKKNIRSDFEWEPSVFYQIFESDGRSSTDVNMKVRFWDFEDYYWAGISYRFLNDQFFDPLNVGPMVGMKKGSFYFAYSYQLILNEIQAYSTGTHMVTVGIDIFQGISNCRCMMR</sequence>
<evidence type="ECO:0000256" key="1">
    <source>
        <dbReference type="SAM" id="SignalP"/>
    </source>
</evidence>
<evidence type="ECO:0000313" key="3">
    <source>
        <dbReference type="Proteomes" id="UP001153642"/>
    </source>
</evidence>
<comment type="caution">
    <text evidence="2">The sequence shown here is derived from an EMBL/GenBank/DDBJ whole genome shotgun (WGS) entry which is preliminary data.</text>
</comment>
<accession>A0ABT6FWL3</accession>
<proteinExistence type="predicted"/>